<dbReference type="PROSITE" id="PS00548">
    <property type="entry name" value="RIBOSOMAL_S3"/>
    <property type="match status" value="1"/>
</dbReference>
<keyword evidence="3 8" id="KW-0694">RNA-binding</keyword>
<keyword evidence="5 8" id="KW-0687">Ribonucleoprotein</keyword>
<dbReference type="InterPro" id="IPR001351">
    <property type="entry name" value="Ribosomal_uS3_C"/>
</dbReference>
<accession>A0ABV1IZI4</accession>
<dbReference type="InterPro" id="IPR036419">
    <property type="entry name" value="Ribosomal_S3_C_sf"/>
</dbReference>
<dbReference type="PANTHER" id="PTHR11760:SF19">
    <property type="entry name" value="SMALL RIBOSOMAL SUBUNIT PROTEIN US3C"/>
    <property type="match status" value="1"/>
</dbReference>
<keyword evidence="13" id="KW-1185">Reference proteome</keyword>
<comment type="function">
    <text evidence="6 8">Binds the lower part of the 30S subunit head. Binds mRNA in the 70S ribosome, positioning it for translation.</text>
</comment>
<evidence type="ECO:0000256" key="9">
    <source>
        <dbReference type="RuleBase" id="RU003624"/>
    </source>
</evidence>
<dbReference type="InterPro" id="IPR004044">
    <property type="entry name" value="KH_dom_type_2"/>
</dbReference>
<dbReference type="SUPFAM" id="SSF54821">
    <property type="entry name" value="Ribosomal protein S3 C-terminal domain"/>
    <property type="match status" value="1"/>
</dbReference>
<dbReference type="RefSeq" id="WP_019107917.1">
    <property type="nucleotide sequence ID" value="NZ_CABKRY010000002.1"/>
</dbReference>
<dbReference type="Proteomes" id="UP001491691">
    <property type="component" value="Unassembled WGS sequence"/>
</dbReference>
<evidence type="ECO:0000256" key="6">
    <source>
        <dbReference type="ARBA" id="ARBA00024998"/>
    </source>
</evidence>
<dbReference type="NCBIfam" id="TIGR01009">
    <property type="entry name" value="rpsC_bact"/>
    <property type="match status" value="1"/>
</dbReference>
<evidence type="ECO:0000256" key="8">
    <source>
        <dbReference type="HAMAP-Rule" id="MF_01309"/>
    </source>
</evidence>
<dbReference type="EMBL" id="JBBNPP010000003">
    <property type="protein sequence ID" value="MEQ3346321.1"/>
    <property type="molecule type" value="Genomic_DNA"/>
</dbReference>
<feature type="compositionally biased region" description="Basic and acidic residues" evidence="10">
    <location>
        <begin position="213"/>
        <end position="228"/>
    </location>
</feature>
<evidence type="ECO:0000256" key="1">
    <source>
        <dbReference type="ARBA" id="ARBA00010761"/>
    </source>
</evidence>
<dbReference type="SUPFAM" id="SSF54814">
    <property type="entry name" value="Prokaryotic type KH domain (KH-domain type II)"/>
    <property type="match status" value="1"/>
</dbReference>
<dbReference type="Gene3D" id="3.30.300.20">
    <property type="match status" value="1"/>
</dbReference>
<dbReference type="PANTHER" id="PTHR11760">
    <property type="entry name" value="30S/40S RIBOSOMAL PROTEIN S3"/>
    <property type="match status" value="1"/>
</dbReference>
<dbReference type="InterPro" id="IPR004087">
    <property type="entry name" value="KH_dom"/>
</dbReference>
<comment type="subunit">
    <text evidence="8">Part of the 30S ribosomal subunit. Forms a tight complex with proteins S10 and S14.</text>
</comment>
<comment type="similarity">
    <text evidence="1 8 9">Belongs to the universal ribosomal protein uS3 family.</text>
</comment>
<reference evidence="12 13" key="1">
    <citation type="submission" date="2024-04" db="EMBL/GenBank/DDBJ databases">
        <title>Human intestinal bacterial collection.</title>
        <authorList>
            <person name="Pauvert C."/>
            <person name="Hitch T.C.A."/>
            <person name="Clavel T."/>
        </authorList>
    </citation>
    <scope>NUCLEOTIDE SEQUENCE [LARGE SCALE GENOMIC DNA]</scope>
    <source>
        <strain evidence="12 13">CLA-SR-H019</strain>
    </source>
</reference>
<evidence type="ECO:0000313" key="12">
    <source>
        <dbReference type="EMBL" id="MEQ3346321.1"/>
    </source>
</evidence>
<organism evidence="12 13">
    <name type="scientific">Peptoniphilus senegalensis</name>
    <dbReference type="NCBI Taxonomy" id="1465757"/>
    <lineage>
        <taxon>Bacteria</taxon>
        <taxon>Bacillati</taxon>
        <taxon>Bacillota</taxon>
        <taxon>Tissierellia</taxon>
        <taxon>Tissierellales</taxon>
        <taxon>Peptoniphilaceae</taxon>
        <taxon>Peptoniphilus</taxon>
    </lineage>
</organism>
<evidence type="ECO:0000256" key="10">
    <source>
        <dbReference type="SAM" id="MobiDB-lite"/>
    </source>
</evidence>
<proteinExistence type="inferred from homology"/>
<evidence type="ECO:0000256" key="5">
    <source>
        <dbReference type="ARBA" id="ARBA00023274"/>
    </source>
</evidence>
<feature type="domain" description="KH type-2" evidence="11">
    <location>
        <begin position="39"/>
        <end position="107"/>
    </location>
</feature>
<dbReference type="Pfam" id="PF00189">
    <property type="entry name" value="Ribosomal_S3_C"/>
    <property type="match status" value="1"/>
</dbReference>
<evidence type="ECO:0000313" key="13">
    <source>
        <dbReference type="Proteomes" id="UP001491691"/>
    </source>
</evidence>
<evidence type="ECO:0000256" key="2">
    <source>
        <dbReference type="ARBA" id="ARBA00022730"/>
    </source>
</evidence>
<protein>
    <recommendedName>
        <fullName evidence="7 8">Small ribosomal subunit protein uS3</fullName>
    </recommendedName>
</protein>
<dbReference type="InterPro" id="IPR018280">
    <property type="entry name" value="Ribosomal_uS3_CS"/>
</dbReference>
<feature type="region of interest" description="Disordered" evidence="10">
    <location>
        <begin position="213"/>
        <end position="253"/>
    </location>
</feature>
<dbReference type="InterPro" id="IPR015946">
    <property type="entry name" value="KH_dom-like_a/b"/>
</dbReference>
<evidence type="ECO:0000256" key="3">
    <source>
        <dbReference type="ARBA" id="ARBA00022884"/>
    </source>
</evidence>
<dbReference type="Gene3D" id="3.30.1140.32">
    <property type="entry name" value="Ribosomal protein S3, C-terminal domain"/>
    <property type="match status" value="1"/>
</dbReference>
<comment type="caution">
    <text evidence="12">The sequence shown here is derived from an EMBL/GenBank/DDBJ whole genome shotgun (WGS) entry which is preliminary data.</text>
</comment>
<dbReference type="PROSITE" id="PS50823">
    <property type="entry name" value="KH_TYPE_2"/>
    <property type="match status" value="1"/>
</dbReference>
<name>A0ABV1IZI4_9FIRM</name>
<dbReference type="GO" id="GO:0005840">
    <property type="term" value="C:ribosome"/>
    <property type="evidence" value="ECO:0007669"/>
    <property type="project" value="UniProtKB-KW"/>
</dbReference>
<dbReference type="CDD" id="cd02412">
    <property type="entry name" value="KH-II_30S_S3"/>
    <property type="match status" value="1"/>
</dbReference>
<feature type="compositionally biased region" description="Basic and acidic residues" evidence="10">
    <location>
        <begin position="244"/>
        <end position="253"/>
    </location>
</feature>
<dbReference type="SMART" id="SM00322">
    <property type="entry name" value="KH"/>
    <property type="match status" value="1"/>
</dbReference>
<dbReference type="Pfam" id="PF07650">
    <property type="entry name" value="KH_2"/>
    <property type="match status" value="1"/>
</dbReference>
<gene>
    <name evidence="8 12" type="primary">rpsC</name>
    <name evidence="12" type="ORF">AAA073_02590</name>
</gene>
<dbReference type="HAMAP" id="MF_01309_B">
    <property type="entry name" value="Ribosomal_uS3_B"/>
    <property type="match status" value="1"/>
</dbReference>
<evidence type="ECO:0000256" key="7">
    <source>
        <dbReference type="ARBA" id="ARBA00035257"/>
    </source>
</evidence>
<evidence type="ECO:0000256" key="4">
    <source>
        <dbReference type="ARBA" id="ARBA00022980"/>
    </source>
</evidence>
<dbReference type="InterPro" id="IPR009019">
    <property type="entry name" value="KH_sf_prok-type"/>
</dbReference>
<evidence type="ECO:0000259" key="11">
    <source>
        <dbReference type="PROSITE" id="PS50823"/>
    </source>
</evidence>
<dbReference type="InterPro" id="IPR057258">
    <property type="entry name" value="Ribosomal_uS3"/>
</dbReference>
<keyword evidence="4 8" id="KW-0689">Ribosomal protein</keyword>
<sequence length="253" mass="28896">MGQKVNPHGLRVGVIKDWDSKWYADKKNFADLLVEDNNIRKYVKKKLYTAGISKIEIERAANRVKVSIYTAKPGMVIGRGGAGVEELRAEIEKLTDKSVVINVEEIKNQDLDAQIVAETIAESLERRVAFRRAMKQAIQRTMRQGALGIKTSVSGRLGGADMARTEGYSEGTIPLQTLRADIDYGFAEADTTYGKIGVKVWLYKGEVLPELREDSRRRPRDNRDNRDNKNRKRRDNRNNNFRNNRRDNKNKES</sequence>
<dbReference type="InterPro" id="IPR005704">
    <property type="entry name" value="Ribosomal_uS3_bac-typ"/>
</dbReference>
<keyword evidence="2 8" id="KW-0699">rRNA-binding</keyword>